<sequence length="499" mass="56930">MFSALLKLDLAFAGMTLILSLIFMFLLEIFRIHSFKSRFPPGPSPLPFVGNLPVFLKNPMEFIRSLSQYGEMTTIYLGRKPTIMLNTVQLAKEVLIQDAFAGKPSLPVLDWVSNGLGIVMVTFNHSWRQQRRFALHTLRNFGLGRKSVESRVLEESQYLIAELLKKKGKSVNPHHALQNAFSNVICSIVFGDRFDYDDKRFEHFLEILGKSMILTGSTAGQIFNFAPIIKHFPGPHQKIKKNADELSGFFQHEVKEHKKTLDPGSPRDYIDAYLLEMEKQKSNKDSTFHDENLIGSTTDLFVAGSDSTATTFRWGLLFLIQNPDVQERCHKEIVQVLGYDRLPSMEDRDRLPYTLATVHEIQRCANLAPFGLIHETIQPTKLQGYDLPRGTTIIVNLTAIFSNKENWKHPDTFNPENFLDESGQFSKHESFIPFSLGVRVCLGETLARTELFLFITALLQRIRFSLPPDAKPMDMDGILSVLRYPQNFSFICCSRDTKE</sequence>
<evidence type="ECO:0000313" key="15">
    <source>
        <dbReference type="RefSeq" id="NP_001006080.2"/>
    </source>
</evidence>
<dbReference type="GeneTree" id="ENSGT00950000182879"/>
<reference evidence="15" key="10">
    <citation type="journal article" date="2017" name="Aquat. Toxicol.">
        <title>Nine co-localized cytochrome P450 genes of the CYP2N, CYP2AD, and CYP2P gene families in the mangrove killifish Kryptolebias marmoratus genome: Identification and expression in response to B[alpha]P, BPA, OP, and NP.</title>
        <authorList>
            <person name="Puthumana J."/>
            <person name="Kim B.M."/>
            <person name="Jeong C.B."/>
            <person name="Kim D.H."/>
            <person name="Kang H.M."/>
            <person name="Jung J.H."/>
            <person name="Kim I.C."/>
            <person name="Hwang U.K."/>
            <person name="Lee J.S."/>
        </authorList>
    </citation>
    <scope>NUCLEOTIDE SEQUENCE</scope>
    <source>
        <strain evidence="15">Tuebingen</strain>
    </source>
</reference>
<evidence type="ECO:0000256" key="9">
    <source>
        <dbReference type="ARBA" id="ARBA00023136"/>
    </source>
</evidence>
<dbReference type="PRINTS" id="PR00385">
    <property type="entry name" value="P450"/>
</dbReference>
<evidence type="ECO:0000256" key="10">
    <source>
        <dbReference type="PIRSR" id="PIRSR602401-1"/>
    </source>
</evidence>
<reference evidence="13" key="7">
    <citation type="submission" date="2015-11" db="UniProtKB">
        <authorList>
            <consortium name="Ensembl"/>
        </authorList>
    </citation>
    <scope>IDENTIFICATION</scope>
    <source>
        <strain evidence="13">Tuebingen</strain>
    </source>
</reference>
<reference evidence="15" key="3">
    <citation type="journal article" date="2012" name="J. Pathol.">
        <title>An osteosarcoma zebrafish model implicates Mmp-19 and Ets-1 as well as reduced host immune response in angiogenesis and migration.</title>
        <authorList>
            <person name="Mohseny A.B."/>
            <person name="Xiao W."/>
            <person name="Carvalho R."/>
            <person name="Spaink H.P."/>
            <person name="Hogendoorn P.C."/>
            <person name="Cleton-Jansen A.M."/>
        </authorList>
    </citation>
    <scope>NUCLEOTIDE SEQUENCE</scope>
    <source>
        <strain evidence="15">Tuebingen</strain>
    </source>
</reference>
<keyword evidence="6 11" id="KW-0560">Oxidoreductase</keyword>
<feature type="binding site" description="axial binding residue" evidence="10">
    <location>
        <position position="441"/>
    </location>
    <ligand>
        <name>heme</name>
        <dbReference type="ChEBI" id="CHEBI:30413"/>
    </ligand>
    <ligandPart>
        <name>Fe</name>
        <dbReference type="ChEBI" id="CHEBI:18248"/>
    </ligandPart>
</feature>
<evidence type="ECO:0000256" key="5">
    <source>
        <dbReference type="ARBA" id="ARBA00022723"/>
    </source>
</evidence>
<dbReference type="PRINTS" id="PR00463">
    <property type="entry name" value="EP450I"/>
</dbReference>
<dbReference type="SMR" id="A0A0R4IP03"/>
<comment type="cofactor">
    <cofactor evidence="1 10">
        <name>heme</name>
        <dbReference type="ChEBI" id="CHEBI:30413"/>
    </cofactor>
</comment>
<dbReference type="Bgee" id="ENSDARG00000104540">
    <property type="expression patterns" value="Expressed in gastrula and 11 other cell types or tissues"/>
</dbReference>
<reference evidence="15" key="2">
    <citation type="journal article" date="2011" name="J. Mol. Evol.">
        <title>Phylogenetic and functional analysis of the vertebrate cytochrome p450 2 family.</title>
        <authorList>
            <person name="Kirischian N."/>
            <person name="McArthur A.G."/>
            <person name="Jesuthasan C."/>
            <person name="Krattenmacher B."/>
            <person name="Wilson J.Y."/>
        </authorList>
    </citation>
    <scope>NUCLEOTIDE SEQUENCE</scope>
    <source>
        <strain evidence="15">Tuebingen</strain>
    </source>
</reference>
<dbReference type="InterPro" id="IPR036396">
    <property type="entry name" value="Cyt_P450_sf"/>
</dbReference>
<reference evidence="15" key="6">
    <citation type="journal article" date="2013" name="Toxicol. Appl. Pharmacol.">
        <title>The cytochrome P450 2AA gene cluster in zebrafish (Danio rerio): expression of CYP2AA1 and CYP2AA2 and response to phenobarbital-type inducers.</title>
        <authorList>
            <person name="Kubota A."/>
            <person name="Bainy A.C."/>
            <person name="Woodin B.R."/>
            <person name="Goldstone J.V."/>
            <person name="Stegeman J.J."/>
        </authorList>
    </citation>
    <scope>NUCLEOTIDE SEQUENCE</scope>
    <source>
        <strain evidence="15">Tuebingen</strain>
    </source>
</reference>
<protein>
    <submittedName>
        <fullName evidence="15">Cytochrome P450 2AA8</fullName>
    </submittedName>
    <submittedName>
        <fullName evidence="13">Cytochrome P450, family 2, subfamily AA, polypeptide 8</fullName>
    </submittedName>
</protein>
<dbReference type="ZFIN" id="ZDB-GENE-041010-183">
    <property type="gene designation" value="cyp2aa8"/>
</dbReference>
<evidence type="ECO:0000256" key="7">
    <source>
        <dbReference type="ARBA" id="ARBA00023004"/>
    </source>
</evidence>
<dbReference type="GO" id="GO:0006805">
    <property type="term" value="P:xenobiotic metabolic process"/>
    <property type="evidence" value="ECO:0000318"/>
    <property type="project" value="GO_Central"/>
</dbReference>
<dbReference type="GO" id="GO:0016712">
    <property type="term" value="F:oxidoreductase activity, acting on paired donors, with incorporation or reduction of molecular oxygen, reduced flavin or flavoprotein as one donor, and incorporation of one atom of oxygen"/>
    <property type="evidence" value="ECO:0000318"/>
    <property type="project" value="GO_Central"/>
</dbReference>
<dbReference type="eggNOG" id="KOG0156">
    <property type="taxonomic scope" value="Eukaryota"/>
</dbReference>
<dbReference type="KEGG" id="dre:450060"/>
<dbReference type="OMA" id="WFRWEPE"/>
<dbReference type="PRINTS" id="PR01686">
    <property type="entry name" value="EP450ICYP2D"/>
</dbReference>
<keyword evidence="7 10" id="KW-0408">Iron</keyword>
<reference evidence="15" key="12">
    <citation type="journal article" date="2018" name="Fish Physiol. Biochem.">
        <title>Cytochrome P450 2AA molecular clone, expression pattern, and different regulation by fish oil and lard oil in diets of grass carp (Ctenopharyngodon idella).</title>
        <authorList>
            <person name="Shi X.C."/>
            <person name="Sun J."/>
            <person name="Jin A."/>
            <person name="Ji H."/>
            <person name="Yu H.B."/>
            <person name="Li Y."/>
            <person name="Li X.X."/>
            <person name="Liu P."/>
            <person name="Li C."/>
            <person name="Huang J.Q."/>
        </authorList>
    </citation>
    <scope>NUCLEOTIDE SEQUENCE</scope>
    <source>
        <strain evidence="15">Tuebingen</strain>
    </source>
</reference>
<keyword evidence="5 10" id="KW-0479">Metal-binding</keyword>
<evidence type="ECO:0000256" key="6">
    <source>
        <dbReference type="ARBA" id="ARBA00023002"/>
    </source>
</evidence>
<dbReference type="PANTHER" id="PTHR24300:SF326">
    <property type="entry name" value="CYTOCHROME P450-RELATED"/>
    <property type="match status" value="1"/>
</dbReference>
<evidence type="ECO:0000256" key="3">
    <source>
        <dbReference type="ARBA" id="ARBA00010617"/>
    </source>
</evidence>
<dbReference type="PROSITE" id="PS00086">
    <property type="entry name" value="CYTOCHROME_P450"/>
    <property type="match status" value="1"/>
</dbReference>
<dbReference type="EMBL" id="FP015919">
    <property type="status" value="NOT_ANNOTATED_CDS"/>
    <property type="molecule type" value="Genomic_DNA"/>
</dbReference>
<evidence type="ECO:0000313" key="13">
    <source>
        <dbReference type="Ensembl" id="ENSDARP00000136907"/>
    </source>
</evidence>
<evidence type="ECO:0000256" key="8">
    <source>
        <dbReference type="ARBA" id="ARBA00023033"/>
    </source>
</evidence>
<reference evidence="15" key="13">
    <citation type="submission" date="2025-04" db="UniProtKB">
        <authorList>
            <consortium name="RefSeq"/>
        </authorList>
    </citation>
    <scope>IDENTIFICATION</scope>
    <source>
        <strain evidence="15">Tuebingen</strain>
    </source>
</reference>
<dbReference type="STRING" id="7955.ENSDARP00000136907"/>
<reference evidence="15" key="1">
    <citation type="journal article" date="2010" name="BMC Genomics">
        <title>Identification and developmental expression of the full complement of Cytochrome P450 genes in Zebrafish.</title>
        <authorList>
            <person name="Goldstone J.V."/>
            <person name="McArthur A.G."/>
            <person name="Kubota A."/>
            <person name="Zanette J."/>
            <person name="Parente T."/>
            <person name="Jonsson M.E."/>
            <person name="Nelson D.R."/>
            <person name="Stegeman J.J."/>
        </authorList>
    </citation>
    <scope>NUCLEOTIDE SEQUENCE</scope>
    <source>
        <strain evidence="15">Tuebingen</strain>
    </source>
</reference>
<dbReference type="PaxDb" id="7955-ENSDARP00000093197"/>
<evidence type="ECO:0000256" key="11">
    <source>
        <dbReference type="RuleBase" id="RU000461"/>
    </source>
</evidence>
<evidence type="ECO:0000256" key="1">
    <source>
        <dbReference type="ARBA" id="ARBA00001971"/>
    </source>
</evidence>
<dbReference type="InterPro" id="IPR050182">
    <property type="entry name" value="Cytochrome_P450_fam2"/>
</dbReference>
<keyword evidence="12" id="KW-0812">Transmembrane</keyword>
<evidence type="ECO:0000256" key="4">
    <source>
        <dbReference type="ARBA" id="ARBA00022617"/>
    </source>
</evidence>
<dbReference type="RefSeq" id="NP_001006080.2">
    <property type="nucleotide sequence ID" value="NM_001006080.2"/>
</dbReference>
<organism evidence="13">
    <name type="scientific">Danio rerio</name>
    <name type="common">Zebrafish</name>
    <name type="synonym">Brachydanio rerio</name>
    <dbReference type="NCBI Taxonomy" id="7955"/>
    <lineage>
        <taxon>Eukaryota</taxon>
        <taxon>Metazoa</taxon>
        <taxon>Chordata</taxon>
        <taxon>Craniata</taxon>
        <taxon>Vertebrata</taxon>
        <taxon>Euteleostomi</taxon>
        <taxon>Actinopterygii</taxon>
        <taxon>Neopterygii</taxon>
        <taxon>Teleostei</taxon>
        <taxon>Ostariophysi</taxon>
        <taxon>Cypriniformes</taxon>
        <taxon>Danionidae</taxon>
        <taxon>Danioninae</taxon>
        <taxon>Danio</taxon>
    </lineage>
</organism>
<comment type="similarity">
    <text evidence="3 11">Belongs to the cytochrome P450 family.</text>
</comment>
<dbReference type="SUPFAM" id="SSF48264">
    <property type="entry name" value="Cytochrome P450"/>
    <property type="match status" value="1"/>
</dbReference>
<dbReference type="OrthoDB" id="2789670at2759"/>
<reference evidence="15" key="11">
    <citation type="journal article" date="2017" name="PeerJ">
        <title>Tris(1,3-dichloro-2-propyl) phosphate disrupts dorsoventral patterning in zebrafish embryos.</title>
        <authorList>
            <person name="Dasgupta S."/>
            <person name="Vliet S.M."/>
            <person name="Kupsco A."/>
            <person name="Leet J.K."/>
            <person name="Altomare D."/>
            <person name="Volz D.C."/>
        </authorList>
    </citation>
    <scope>NUCLEOTIDE SEQUENCE</scope>
    <source>
        <strain evidence="15">Tuebingen</strain>
    </source>
</reference>
<dbReference type="Ensembl" id="ENSDART00000169821.2">
    <property type="protein sequence ID" value="ENSDARP00000136907.1"/>
    <property type="gene ID" value="ENSDARG00000104540.2"/>
</dbReference>
<dbReference type="InterPro" id="IPR002401">
    <property type="entry name" value="Cyt_P450_E_grp-I"/>
</dbReference>
<dbReference type="GO" id="GO:0005737">
    <property type="term" value="C:cytoplasm"/>
    <property type="evidence" value="ECO:0000318"/>
    <property type="project" value="GO_Central"/>
</dbReference>
<dbReference type="ExpressionAtlas" id="A0A0R4IP03">
    <property type="expression patterns" value="baseline and differential"/>
</dbReference>
<comment type="subcellular location">
    <subcellularLocation>
        <location evidence="2">Membrane</location>
    </subcellularLocation>
</comment>
<keyword evidence="4 10" id="KW-0349">Heme</keyword>
<dbReference type="GO" id="GO:0005506">
    <property type="term" value="F:iron ion binding"/>
    <property type="evidence" value="ECO:0007669"/>
    <property type="project" value="InterPro"/>
</dbReference>
<reference evidence="15" key="9">
    <citation type="journal article" date="2016" name="BMC Genomics">
        <title>Gene evolution and gene expression after whole genome duplication in fish: the PhyloFish database.</title>
        <authorList>
            <person name="Pasquier J."/>
            <person name="Cabau C."/>
            <person name="Nguyen T."/>
            <person name="Jouanno E."/>
            <person name="Severac D."/>
            <person name="Braasch I."/>
            <person name="Journot L."/>
            <person name="Pontarotti P."/>
            <person name="Klopp C."/>
            <person name="Postlethwait J.H."/>
            <person name="Guiguen Y."/>
            <person name="Bobe J."/>
        </authorList>
    </citation>
    <scope>NUCLEOTIDE SEQUENCE</scope>
    <source>
        <strain evidence="15">Tuebingen</strain>
    </source>
</reference>
<keyword evidence="14" id="KW-1185">Reference proteome</keyword>
<feature type="transmembrane region" description="Helical" evidence="12">
    <location>
        <begin position="12"/>
        <end position="30"/>
    </location>
</feature>
<dbReference type="InterPro" id="IPR001128">
    <property type="entry name" value="Cyt_P450"/>
</dbReference>
<dbReference type="Proteomes" id="UP000000437">
    <property type="component" value="Chromosome 23"/>
</dbReference>
<gene>
    <name evidence="13 15 16" type="primary">cyp2aa8</name>
    <name evidence="15" type="synonym">zgc:101673</name>
</gene>
<dbReference type="AlphaFoldDB" id="A0A0R4IP03"/>
<dbReference type="GO" id="GO:0006082">
    <property type="term" value="P:organic acid metabolic process"/>
    <property type="evidence" value="ECO:0000318"/>
    <property type="project" value="GO_Central"/>
</dbReference>
<evidence type="ECO:0000256" key="2">
    <source>
        <dbReference type="ARBA" id="ARBA00004370"/>
    </source>
</evidence>
<accession>A0A8M9PWG4</accession>
<name>A0A0R4IP03_DANRE</name>
<keyword evidence="9 12" id="KW-0472">Membrane</keyword>
<dbReference type="PANTHER" id="PTHR24300">
    <property type="entry name" value="CYTOCHROME P450 508A4-RELATED"/>
    <property type="match status" value="1"/>
</dbReference>
<dbReference type="InterPro" id="IPR017972">
    <property type="entry name" value="Cyt_P450_CS"/>
</dbReference>
<reference evidence="13 14" key="5">
    <citation type="journal article" date="2013" name="Nature">
        <title>The zebrafish reference genome sequence and its relationship to the human genome.</title>
        <authorList>
            <consortium name="Genome Reference Consortium Zebrafish"/>
            <person name="Howe K."/>
            <person name="Clark M.D."/>
            <person name="Torroja C.F."/>
            <person name="Torrance J."/>
            <person name="Berthelot C."/>
            <person name="Muffato M."/>
            <person name="Collins J.E."/>
            <person name="Humphray S."/>
            <person name="McLaren K."/>
            <person name="Matthews L."/>
            <person name="McLaren S."/>
            <person name="Sealy I."/>
            <person name="Caccamo M."/>
            <person name="Churcher C."/>
            <person name="Scott C."/>
            <person name="Barrett J.C."/>
            <person name="Koch R."/>
            <person name="Rauch G.J."/>
            <person name="White S."/>
            <person name="Chow W."/>
            <person name="Kilian B."/>
            <person name="Quintais L.T."/>
            <person name="Guerra-Assuncao J.A."/>
            <person name="Zhou Y."/>
            <person name="Gu Y."/>
            <person name="Yen J."/>
            <person name="Vogel J.H."/>
            <person name="Eyre T."/>
            <person name="Redmond S."/>
            <person name="Banerjee R."/>
            <person name="Chi J."/>
            <person name="Fu B."/>
            <person name="Langley E."/>
            <person name="Maguire S.F."/>
            <person name="Laird G.K."/>
            <person name="Lloyd D."/>
            <person name="Kenyon E."/>
            <person name="Donaldson S."/>
            <person name="Sehra H."/>
            <person name="Almeida-King J."/>
            <person name="Loveland J."/>
            <person name="Trevanion S."/>
            <person name="Jones M."/>
            <person name="Quail M."/>
            <person name="Willey D."/>
            <person name="Hunt A."/>
            <person name="Burton J."/>
            <person name="Sims S."/>
            <person name="McLay K."/>
            <person name="Plumb B."/>
            <person name="Davis J."/>
            <person name="Clee C."/>
            <person name="Oliver K."/>
            <person name="Clark R."/>
            <person name="Riddle C."/>
            <person name="Elliot D."/>
            <person name="Eliott D."/>
            <person name="Threadgold G."/>
            <person name="Harden G."/>
            <person name="Ware D."/>
            <person name="Begum S."/>
            <person name="Mortimore B."/>
            <person name="Mortimer B."/>
            <person name="Kerry G."/>
            <person name="Heath P."/>
            <person name="Phillimore B."/>
            <person name="Tracey A."/>
            <person name="Corby N."/>
            <person name="Dunn M."/>
            <person name="Johnson C."/>
            <person name="Wood J."/>
            <person name="Clark S."/>
            <person name="Pelan S."/>
            <person name="Griffiths G."/>
            <person name="Smith M."/>
            <person name="Glithero R."/>
            <person name="Howden P."/>
            <person name="Barker N."/>
            <person name="Lloyd C."/>
            <person name="Stevens C."/>
            <person name="Harley J."/>
            <person name="Holt K."/>
            <person name="Panagiotidis G."/>
            <person name="Lovell J."/>
            <person name="Beasley H."/>
            <person name="Henderson C."/>
            <person name="Gordon D."/>
            <person name="Auger K."/>
            <person name="Wright D."/>
            <person name="Collins J."/>
            <person name="Raisen C."/>
            <person name="Dyer L."/>
            <person name="Leung K."/>
            <person name="Robertson L."/>
            <person name="Ambridge K."/>
            <person name="Leongamornlert D."/>
            <person name="McGuire S."/>
            <person name="Gilderthorp R."/>
            <person name="Griffiths C."/>
            <person name="Manthravadi D."/>
            <person name="Nichol S."/>
            <person name="Barker G."/>
            <person name="Whitehead S."/>
            <person name="Kay M."/>
            <person name="Brown J."/>
            <person name="Murnane C."/>
            <person name="Gray E."/>
            <person name="Humphries M."/>
            <person name="Sycamore N."/>
            <person name="Barker D."/>
            <person name="Saunders D."/>
            <person name="Wallis J."/>
            <person name="Babbage A."/>
            <person name="Hammond S."/>
            <person name="Mashreghi-Mohammadi M."/>
            <person name="Barr L."/>
            <person name="Martin S."/>
            <person name="Wray P."/>
            <person name="Ellington A."/>
            <person name="Matthews N."/>
            <person name="Ellwood M."/>
            <person name="Woodmansey R."/>
            <person name="Clark G."/>
            <person name="Cooper J."/>
            <person name="Cooper J."/>
            <person name="Tromans A."/>
            <person name="Grafham D."/>
            <person name="Skuce C."/>
            <person name="Pandian R."/>
            <person name="Andrews R."/>
            <person name="Harrison E."/>
            <person name="Kimberley A."/>
            <person name="Garnett J."/>
            <person name="Fosker N."/>
            <person name="Hall R."/>
            <person name="Garner P."/>
            <person name="Kelly D."/>
            <person name="Bird C."/>
            <person name="Palmer S."/>
            <person name="Gehring I."/>
            <person name="Berger A."/>
            <person name="Dooley C.M."/>
            <person name="Ersan-Urun Z."/>
            <person name="Eser C."/>
            <person name="Geiger H."/>
            <person name="Geisler M."/>
            <person name="Karotki L."/>
            <person name="Kirn A."/>
            <person name="Konantz J."/>
            <person name="Konantz M."/>
            <person name="Oberlander M."/>
            <person name="Rudolph-Geiger S."/>
            <person name="Teucke M."/>
            <person name="Lanz C."/>
            <person name="Raddatz G."/>
            <person name="Osoegawa K."/>
            <person name="Zhu B."/>
            <person name="Rapp A."/>
            <person name="Widaa S."/>
            <person name="Langford C."/>
            <person name="Yang F."/>
            <person name="Schuster S.C."/>
            <person name="Carter N.P."/>
            <person name="Harrow J."/>
            <person name="Ning Z."/>
            <person name="Herrero J."/>
            <person name="Searle S.M."/>
            <person name="Enright A."/>
            <person name="Geisler R."/>
            <person name="Plasterk R.H."/>
            <person name="Lee C."/>
            <person name="Westerfield M."/>
            <person name="de Jong P.J."/>
            <person name="Zon L.I."/>
            <person name="Postlethwait J.H."/>
            <person name="Nusslein-Volhard C."/>
            <person name="Hubbard T.J."/>
            <person name="Roest Crollius H."/>
            <person name="Rogers J."/>
            <person name="Stemple D.L."/>
        </authorList>
    </citation>
    <scope>NUCLEOTIDE SEQUENCE [LARGE SCALE GENOMIC DNA]</scope>
    <source>
        <strain evidence="13">Tuebingen</strain>
    </source>
</reference>
<keyword evidence="8 11" id="KW-0503">Monooxygenase</keyword>
<dbReference type="GO" id="GO:0016020">
    <property type="term" value="C:membrane"/>
    <property type="evidence" value="ECO:0007669"/>
    <property type="project" value="UniProtKB-SubCell"/>
</dbReference>
<dbReference type="Pfam" id="PF00067">
    <property type="entry name" value="p450"/>
    <property type="match status" value="1"/>
</dbReference>
<keyword evidence="12" id="KW-1133">Transmembrane helix</keyword>
<accession>A0A0R4IP03</accession>
<dbReference type="InterPro" id="IPR008069">
    <property type="entry name" value="Cyt_P450_E_grp-I_CYP2D-like"/>
</dbReference>
<reference evidence="15" key="8">
    <citation type="journal article" date="2016" name="Biol. Open">
        <title>Cortisol-treated zebrafish embryos develop into pro-inflammatory adults with aberrant immune gene regulation.</title>
        <authorList>
            <person name="Hartig E.I."/>
            <person name="Zhu S."/>
            <person name="King B.L."/>
            <person name="Coffman J.A."/>
        </authorList>
    </citation>
    <scope>NUCLEOTIDE SEQUENCE</scope>
    <source>
        <strain evidence="15">Tuebingen</strain>
    </source>
</reference>
<evidence type="ECO:0000256" key="12">
    <source>
        <dbReference type="SAM" id="Phobius"/>
    </source>
</evidence>
<dbReference type="Gene3D" id="1.10.630.10">
    <property type="entry name" value="Cytochrome P450"/>
    <property type="match status" value="1"/>
</dbReference>
<dbReference type="FunFam" id="1.10.630.10:FF:000004">
    <property type="entry name" value="cytochrome P450 2D15 isoform X1"/>
    <property type="match status" value="1"/>
</dbReference>
<dbReference type="PhylomeDB" id="A0A0R4IP03"/>
<proteinExistence type="inferred from homology"/>
<dbReference type="AGR" id="ZFIN:ZDB-GENE-041010-183"/>
<dbReference type="CTD" id="450060"/>
<dbReference type="EMBL" id="CU013526">
    <property type="status" value="NOT_ANNOTATED_CDS"/>
    <property type="molecule type" value="Genomic_DNA"/>
</dbReference>
<evidence type="ECO:0000313" key="14">
    <source>
        <dbReference type="Proteomes" id="UP000000437"/>
    </source>
</evidence>
<reference evidence="15" key="4">
    <citation type="journal article" date="2013" name="J. Invest. Dermatol.">
        <title>Interferon regulatory factor 6 promotes differentiation of the periderm by activating expression of Grainyhead-like 3.</title>
        <authorList>
            <person name="de la Garza G."/>
            <person name="Schleiffarth J.R."/>
            <person name="Dunnwald M."/>
            <person name="Mankad A."/>
            <person name="Weirather J.L."/>
            <person name="Bonde G."/>
            <person name="Butcher S."/>
            <person name="Mansour T.A."/>
            <person name="Kousa Y.A."/>
            <person name="Fukazawa C.F."/>
            <person name="Houston D.W."/>
            <person name="Manak J.R."/>
            <person name="Schutte B.C."/>
            <person name="Wagner D.S."/>
            <person name="Cornell R.A."/>
        </authorList>
    </citation>
    <scope>NUCLEOTIDE SEQUENCE</scope>
    <source>
        <strain evidence="15">Tuebingen</strain>
    </source>
</reference>
<dbReference type="GO" id="GO:0020037">
    <property type="term" value="F:heme binding"/>
    <property type="evidence" value="ECO:0000318"/>
    <property type="project" value="GO_Central"/>
</dbReference>
<evidence type="ECO:0000313" key="16">
    <source>
        <dbReference type="ZFIN" id="ZDB-GENE-041010-183"/>
    </source>
</evidence>